<accession>A0ACC2TR64</accession>
<sequence>MIRSCNTPTLSHTLPLSAFTPTVTRLAEWLFSALAQPALCSLPHAAQVTLFWCLLLASTFLVSTLSPHCPKTKYNVCYSHVPKLIWSRKMSTFSMMLIGVKF</sequence>
<keyword evidence="2" id="KW-1185">Reference proteome</keyword>
<protein>
    <submittedName>
        <fullName evidence="1">Uncharacterized protein</fullName>
    </submittedName>
</protein>
<proteinExistence type="predicted"/>
<comment type="caution">
    <text evidence="1">The sequence shown here is derived from an EMBL/GenBank/DDBJ whole genome shotgun (WGS) entry which is preliminary data.</text>
</comment>
<gene>
    <name evidence="1" type="ORF">DSO57_1020188</name>
</gene>
<name>A0ACC2TR64_9FUNG</name>
<dbReference type="EMBL" id="QTSX02002223">
    <property type="protein sequence ID" value="KAJ9077069.1"/>
    <property type="molecule type" value="Genomic_DNA"/>
</dbReference>
<dbReference type="Proteomes" id="UP001165960">
    <property type="component" value="Unassembled WGS sequence"/>
</dbReference>
<evidence type="ECO:0000313" key="1">
    <source>
        <dbReference type="EMBL" id="KAJ9077069.1"/>
    </source>
</evidence>
<organism evidence="1 2">
    <name type="scientific">Entomophthora muscae</name>
    <dbReference type="NCBI Taxonomy" id="34485"/>
    <lineage>
        <taxon>Eukaryota</taxon>
        <taxon>Fungi</taxon>
        <taxon>Fungi incertae sedis</taxon>
        <taxon>Zoopagomycota</taxon>
        <taxon>Entomophthoromycotina</taxon>
        <taxon>Entomophthoromycetes</taxon>
        <taxon>Entomophthorales</taxon>
        <taxon>Entomophthoraceae</taxon>
        <taxon>Entomophthora</taxon>
    </lineage>
</organism>
<reference evidence="1" key="1">
    <citation type="submission" date="2022-04" db="EMBL/GenBank/DDBJ databases">
        <title>Genome of the entomopathogenic fungus Entomophthora muscae.</title>
        <authorList>
            <person name="Elya C."/>
            <person name="Lovett B.R."/>
            <person name="Lee E."/>
            <person name="Macias A.M."/>
            <person name="Hajek A.E."/>
            <person name="De Bivort B.L."/>
            <person name="Kasson M.T."/>
            <person name="De Fine Licht H.H."/>
            <person name="Stajich J.E."/>
        </authorList>
    </citation>
    <scope>NUCLEOTIDE SEQUENCE</scope>
    <source>
        <strain evidence="1">Berkeley</strain>
    </source>
</reference>
<evidence type="ECO:0000313" key="2">
    <source>
        <dbReference type="Proteomes" id="UP001165960"/>
    </source>
</evidence>